<feature type="short sequence motif" description="RadA KNRFG motif" evidence="11">
    <location>
        <begin position="252"/>
        <end position="256"/>
    </location>
</feature>
<name>A0A7W2I3V5_9CORY</name>
<keyword evidence="7 11" id="KW-0067">ATP-binding</keyword>
<dbReference type="Gene3D" id="3.30.230.10">
    <property type="match status" value="1"/>
</dbReference>
<dbReference type="SUPFAM" id="SSF54211">
    <property type="entry name" value="Ribosomal protein S5 domain 2-like"/>
    <property type="match status" value="1"/>
</dbReference>
<dbReference type="RefSeq" id="WP_181889065.1">
    <property type="nucleotide sequence ID" value="NZ_CP170998.1"/>
</dbReference>
<dbReference type="SMART" id="SM00382">
    <property type="entry name" value="AAA"/>
    <property type="match status" value="1"/>
</dbReference>
<dbReference type="Proteomes" id="UP000523682">
    <property type="component" value="Unassembled WGS sequence"/>
</dbReference>
<protein>
    <recommendedName>
        <fullName evidence="11 12">DNA repair protein RadA</fullName>
    </recommendedName>
</protein>
<feature type="binding site" evidence="11">
    <location>
        <begin position="95"/>
        <end position="102"/>
    </location>
    <ligand>
        <name>ATP</name>
        <dbReference type="ChEBI" id="CHEBI:30616"/>
    </ligand>
</feature>
<dbReference type="FunFam" id="3.40.50.300:FF:000050">
    <property type="entry name" value="DNA repair protein RadA"/>
    <property type="match status" value="1"/>
</dbReference>
<evidence type="ECO:0000256" key="2">
    <source>
        <dbReference type="ARBA" id="ARBA00022741"/>
    </source>
</evidence>
<dbReference type="GO" id="GO:0005524">
    <property type="term" value="F:ATP binding"/>
    <property type="evidence" value="ECO:0007669"/>
    <property type="project" value="UniProtKB-UniRule"/>
</dbReference>
<feature type="region of interest" description="Disordered" evidence="14">
    <location>
        <begin position="39"/>
        <end position="58"/>
    </location>
</feature>
<dbReference type="Gene3D" id="3.40.50.300">
    <property type="entry name" value="P-loop containing nucleotide triphosphate hydrolases"/>
    <property type="match status" value="1"/>
</dbReference>
<dbReference type="InterPro" id="IPR004504">
    <property type="entry name" value="DNA_repair_RadA"/>
</dbReference>
<dbReference type="InterPro" id="IPR027417">
    <property type="entry name" value="P-loop_NTPase"/>
</dbReference>
<keyword evidence="5" id="KW-0378">Hydrolase</keyword>
<dbReference type="GO" id="GO:0140664">
    <property type="term" value="F:ATP-dependent DNA damage sensor activity"/>
    <property type="evidence" value="ECO:0007669"/>
    <property type="project" value="InterPro"/>
</dbReference>
<feature type="domain" description="RecA family profile 1" evidence="15">
    <location>
        <begin position="66"/>
        <end position="215"/>
    </location>
</feature>
<reference evidence="16 17" key="1">
    <citation type="submission" date="2020-07" db="EMBL/GenBank/DDBJ databases">
        <title>Draft genome and description of Corynebacterium haemomassiliense strain Marseile-Q3615 sp. nov.</title>
        <authorList>
            <person name="Boxberger M."/>
            <person name="La Scola B."/>
        </authorList>
    </citation>
    <scope>NUCLEOTIDE SEQUENCE [LARGE SCALE GENOMIC DNA]</scope>
    <source>
        <strain evidence="16 17">Marseille-Q3615</strain>
    </source>
</reference>
<comment type="function">
    <text evidence="13">DNA-dependent ATPase involved in processing of recombination intermediates, plays a role in repairing DNA breaks. Stimulates the branch migration of RecA-mediated strand transfer reactions, allowing the 3' invading strand to extend heteroduplex DNA faster. Binds ssDNA in the presence of ADP but not other nucleotides, has ATPase activity that is stimulated by ssDNA and various branched DNA structures, but inhibited by SSB. Does not have RecA's homology-searching function.</text>
</comment>
<dbReference type="InterPro" id="IPR003593">
    <property type="entry name" value="AAA+_ATPase"/>
</dbReference>
<keyword evidence="17" id="KW-1185">Reference proteome</keyword>
<dbReference type="Pfam" id="PF13481">
    <property type="entry name" value="AAA_25"/>
    <property type="match status" value="1"/>
</dbReference>
<dbReference type="PANTHER" id="PTHR32472:SF10">
    <property type="entry name" value="DNA REPAIR PROTEIN RADA-LIKE PROTEIN"/>
    <property type="match status" value="1"/>
</dbReference>
<dbReference type="CDD" id="cd01121">
    <property type="entry name" value="RadA_SMS_N"/>
    <property type="match status" value="1"/>
</dbReference>
<keyword evidence="6 13" id="KW-0862">Zinc</keyword>
<dbReference type="NCBIfam" id="TIGR00416">
    <property type="entry name" value="sms"/>
    <property type="match status" value="1"/>
</dbReference>
<evidence type="ECO:0000256" key="8">
    <source>
        <dbReference type="ARBA" id="ARBA00023016"/>
    </source>
</evidence>
<evidence type="ECO:0000256" key="5">
    <source>
        <dbReference type="ARBA" id="ARBA00022801"/>
    </source>
</evidence>
<comment type="domain">
    <text evidence="11">The middle region has homology to RecA with ATPase motifs including the RadA KNRFG motif, while the C-terminus is homologous to Lon protease.</text>
</comment>
<evidence type="ECO:0000256" key="3">
    <source>
        <dbReference type="ARBA" id="ARBA00022763"/>
    </source>
</evidence>
<evidence type="ECO:0000313" key="17">
    <source>
        <dbReference type="Proteomes" id="UP000523682"/>
    </source>
</evidence>
<dbReference type="GO" id="GO:0016787">
    <property type="term" value="F:hydrolase activity"/>
    <property type="evidence" value="ECO:0007669"/>
    <property type="project" value="UniProtKB-KW"/>
</dbReference>
<comment type="caution">
    <text evidence="16">The sequence shown here is derived from an EMBL/GenBank/DDBJ whole genome shotgun (WGS) entry which is preliminary data.</text>
</comment>
<dbReference type="SUPFAM" id="SSF52540">
    <property type="entry name" value="P-loop containing nucleoside triphosphate hydrolases"/>
    <property type="match status" value="1"/>
</dbReference>
<organism evidence="16 17">
    <name type="scientific">Corynebacterium haemomassiliense</name>
    <dbReference type="NCBI Taxonomy" id="2754726"/>
    <lineage>
        <taxon>Bacteria</taxon>
        <taxon>Bacillati</taxon>
        <taxon>Actinomycetota</taxon>
        <taxon>Actinomycetes</taxon>
        <taxon>Mycobacteriales</taxon>
        <taxon>Corynebacteriaceae</taxon>
        <taxon>Corynebacterium</taxon>
    </lineage>
</organism>
<evidence type="ECO:0000256" key="14">
    <source>
        <dbReference type="SAM" id="MobiDB-lite"/>
    </source>
</evidence>
<evidence type="ECO:0000256" key="10">
    <source>
        <dbReference type="ARBA" id="ARBA00023204"/>
    </source>
</evidence>
<dbReference type="AlphaFoldDB" id="A0A7W2I3V5"/>
<dbReference type="HAMAP" id="MF_01498">
    <property type="entry name" value="RadA_bact"/>
    <property type="match status" value="1"/>
</dbReference>
<evidence type="ECO:0000256" key="6">
    <source>
        <dbReference type="ARBA" id="ARBA00022833"/>
    </source>
</evidence>
<dbReference type="PROSITE" id="PS50162">
    <property type="entry name" value="RECA_2"/>
    <property type="match status" value="1"/>
</dbReference>
<keyword evidence="10 11" id="KW-0234">DNA repair</keyword>
<evidence type="ECO:0000256" key="9">
    <source>
        <dbReference type="ARBA" id="ARBA00023125"/>
    </source>
</evidence>
<evidence type="ECO:0000256" key="4">
    <source>
        <dbReference type="ARBA" id="ARBA00022771"/>
    </source>
</evidence>
<dbReference type="InterPro" id="IPR020588">
    <property type="entry name" value="RecA_ATP-bd"/>
</dbReference>
<comment type="function">
    <text evidence="11">Plays a role in repairing double-strand DNA breaks, probably involving stabilizing or processing branched DNA or blocked replication forks.</text>
</comment>
<feature type="compositionally biased region" description="Low complexity" evidence="14">
    <location>
        <begin position="47"/>
        <end position="58"/>
    </location>
</feature>
<keyword evidence="2 11" id="KW-0547">Nucleotide-binding</keyword>
<keyword evidence="8 11" id="KW-0346">Stress response</keyword>
<feature type="region of interest" description="Lon-protease-like" evidence="11">
    <location>
        <begin position="351"/>
        <end position="450"/>
    </location>
</feature>
<sequence>MAKKPRVIHTCTECGYSSPKWLGRCPECGSWGTLQEEAPVASGPVKTSSLTPSAPASPITKVEAAATKTVKSGILELDRVLGSGVVPGSVVLMAGEPGVGKSTLLLEVASRWAKQGRKALYVTAEESAGQVRARAERTEALVDTLYLAAESNLDVVFGHVEQLKPSLLIVDSVQTMHAAGVEGVAGGVAQSRAVTAALTTLAKTTNIPVLLVGHVTKDGNVAGPRVLEHLVDVVLNFEGDRQSSLRMLRGIKNRFGATDEVGCFEQTSGGIREVPDPSGLFLSHRGQTPDGSAVTVAMDGVRPILAEVQALTVDPVNKSPRRVVTGLDFNRVPMVLAVLQARCGERTNDKDAYVATVGGVKITETATDLAVALATWSSLHEKPLPAKTVVVGEVGLAGEIRRVPNLGRRLQEAARMGYTGAIVPAGEELSIDGLTVRPVSTLAEALSLLQ</sequence>
<gene>
    <name evidence="11 16" type="primary">radA</name>
    <name evidence="16" type="ORF">H0193_06450</name>
</gene>
<accession>A0A7W2I3V5</accession>
<dbReference type="GO" id="GO:0003684">
    <property type="term" value="F:damaged DNA binding"/>
    <property type="evidence" value="ECO:0007669"/>
    <property type="project" value="InterPro"/>
</dbReference>
<dbReference type="GO" id="GO:0008270">
    <property type="term" value="F:zinc ion binding"/>
    <property type="evidence" value="ECO:0007669"/>
    <property type="project" value="UniProtKB-KW"/>
</dbReference>
<dbReference type="GO" id="GO:0005829">
    <property type="term" value="C:cytosol"/>
    <property type="evidence" value="ECO:0007669"/>
    <property type="project" value="TreeGrafter"/>
</dbReference>
<comment type="similarity">
    <text evidence="11 13">Belongs to the RecA family. RadA subfamily.</text>
</comment>
<dbReference type="PANTHER" id="PTHR32472">
    <property type="entry name" value="DNA REPAIR PROTEIN RADA"/>
    <property type="match status" value="1"/>
</dbReference>
<keyword evidence="4 13" id="KW-0863">Zinc-finger</keyword>
<dbReference type="InterPro" id="IPR020568">
    <property type="entry name" value="Ribosomal_Su5_D2-typ_SF"/>
</dbReference>
<evidence type="ECO:0000256" key="1">
    <source>
        <dbReference type="ARBA" id="ARBA00022723"/>
    </source>
</evidence>
<dbReference type="InterPro" id="IPR041166">
    <property type="entry name" value="Rubredoxin_2"/>
</dbReference>
<dbReference type="PRINTS" id="PR01874">
    <property type="entry name" value="DNAREPAIRADA"/>
</dbReference>
<keyword evidence="1 11" id="KW-0479">Metal-binding</keyword>
<evidence type="ECO:0000256" key="11">
    <source>
        <dbReference type="HAMAP-Rule" id="MF_01498"/>
    </source>
</evidence>
<dbReference type="InterPro" id="IPR014721">
    <property type="entry name" value="Ribsml_uS5_D2-typ_fold_subgr"/>
</dbReference>
<keyword evidence="3 11" id="KW-0227">DNA damage</keyword>
<dbReference type="GO" id="GO:0000725">
    <property type="term" value="P:recombinational repair"/>
    <property type="evidence" value="ECO:0007669"/>
    <property type="project" value="UniProtKB-UniRule"/>
</dbReference>
<proteinExistence type="inferred from homology"/>
<dbReference type="Pfam" id="PF18073">
    <property type="entry name" value="Zn_ribbon_LapB"/>
    <property type="match status" value="1"/>
</dbReference>
<evidence type="ECO:0000256" key="7">
    <source>
        <dbReference type="ARBA" id="ARBA00022840"/>
    </source>
</evidence>
<evidence type="ECO:0000256" key="13">
    <source>
        <dbReference type="RuleBase" id="RU003555"/>
    </source>
</evidence>
<evidence type="ECO:0000259" key="15">
    <source>
        <dbReference type="PROSITE" id="PS50162"/>
    </source>
</evidence>
<dbReference type="Pfam" id="PF13541">
    <property type="entry name" value="ChlI"/>
    <property type="match status" value="1"/>
</dbReference>
<dbReference type="EMBL" id="JACDTZ010000001">
    <property type="protein sequence ID" value="MBA5244446.1"/>
    <property type="molecule type" value="Genomic_DNA"/>
</dbReference>
<keyword evidence="9 11" id="KW-0238">DNA-binding</keyword>
<evidence type="ECO:0000313" key="16">
    <source>
        <dbReference type="EMBL" id="MBA5244446.1"/>
    </source>
</evidence>
<evidence type="ECO:0000256" key="12">
    <source>
        <dbReference type="NCBIfam" id="TIGR00416"/>
    </source>
</evidence>